<keyword evidence="1" id="KW-1133">Transmembrane helix</keyword>
<gene>
    <name evidence="2" type="ORF">SAMN03159343_3659</name>
</gene>
<dbReference type="EMBL" id="FMUH01000006">
    <property type="protein sequence ID" value="SCX57393.1"/>
    <property type="molecule type" value="Genomic_DNA"/>
</dbReference>
<keyword evidence="1" id="KW-0472">Membrane</keyword>
<evidence type="ECO:0000313" key="2">
    <source>
        <dbReference type="EMBL" id="SCX57393.1"/>
    </source>
</evidence>
<name>A0A1G4YVE4_9ACTN</name>
<proteinExistence type="predicted"/>
<evidence type="ECO:0000313" key="3">
    <source>
        <dbReference type="Proteomes" id="UP000198981"/>
    </source>
</evidence>
<feature type="transmembrane region" description="Helical" evidence="1">
    <location>
        <begin position="162"/>
        <end position="181"/>
    </location>
</feature>
<reference evidence="3" key="1">
    <citation type="submission" date="2016-10" db="EMBL/GenBank/DDBJ databases">
        <authorList>
            <person name="Varghese N."/>
            <person name="Submissions S."/>
        </authorList>
    </citation>
    <scope>NUCLEOTIDE SEQUENCE [LARGE SCALE GENOMIC DNA]</scope>
    <source>
        <strain evidence="3">DSM 45722</strain>
    </source>
</reference>
<keyword evidence="1" id="KW-0812">Transmembrane</keyword>
<feature type="transmembrane region" description="Helical" evidence="1">
    <location>
        <begin position="325"/>
        <end position="344"/>
    </location>
</feature>
<feature type="transmembrane region" description="Helical" evidence="1">
    <location>
        <begin position="402"/>
        <end position="422"/>
    </location>
</feature>
<feature type="transmembrane region" description="Helical" evidence="1">
    <location>
        <begin position="500"/>
        <end position="518"/>
    </location>
</feature>
<dbReference type="NCBIfam" id="NF047321">
    <property type="entry name" value="SCO7613_CTERM"/>
    <property type="match status" value="1"/>
</dbReference>
<feature type="transmembrane region" description="Helical" evidence="1">
    <location>
        <begin position="575"/>
        <end position="592"/>
    </location>
</feature>
<dbReference type="Proteomes" id="UP000198981">
    <property type="component" value="Unassembled WGS sequence"/>
</dbReference>
<dbReference type="OrthoDB" id="3805435at2"/>
<feature type="transmembrane region" description="Helical" evidence="1">
    <location>
        <begin position="550"/>
        <end position="569"/>
    </location>
</feature>
<feature type="transmembrane region" description="Helical" evidence="1">
    <location>
        <begin position="250"/>
        <end position="268"/>
    </location>
</feature>
<feature type="transmembrane region" description="Helical" evidence="1">
    <location>
        <begin position="218"/>
        <end position="238"/>
    </location>
</feature>
<keyword evidence="3" id="KW-1185">Reference proteome</keyword>
<feature type="transmembrane region" description="Helical" evidence="1">
    <location>
        <begin position="84"/>
        <end position="107"/>
    </location>
</feature>
<dbReference type="STRING" id="1960309.SAMN03159343_3659"/>
<evidence type="ECO:0000256" key="1">
    <source>
        <dbReference type="SAM" id="Phobius"/>
    </source>
</evidence>
<dbReference type="InterPro" id="IPR058062">
    <property type="entry name" value="SCO7613_C"/>
</dbReference>
<dbReference type="AlphaFoldDB" id="A0A1G4YVE4"/>
<protein>
    <submittedName>
        <fullName evidence="2">Uncharacterized protein</fullName>
    </submittedName>
</protein>
<accession>A0A1G4YVE4</accession>
<feature type="transmembrane region" description="Helical" evidence="1">
    <location>
        <begin position="274"/>
        <end position="292"/>
    </location>
</feature>
<feature type="transmembrane region" description="Helical" evidence="1">
    <location>
        <begin position="524"/>
        <end position="543"/>
    </location>
</feature>
<feature type="transmembrane region" description="Helical" evidence="1">
    <location>
        <begin position="52"/>
        <end position="72"/>
    </location>
</feature>
<feature type="transmembrane region" description="Helical" evidence="1">
    <location>
        <begin position="374"/>
        <end position="395"/>
    </location>
</feature>
<dbReference type="RefSeq" id="WP_133379258.1">
    <property type="nucleotide sequence ID" value="NZ_FMUH01000006.1"/>
</dbReference>
<organism evidence="2 3">
    <name type="scientific">Klenkia marina</name>
    <dbReference type="NCBI Taxonomy" id="1960309"/>
    <lineage>
        <taxon>Bacteria</taxon>
        <taxon>Bacillati</taxon>
        <taxon>Actinomycetota</taxon>
        <taxon>Actinomycetes</taxon>
        <taxon>Geodermatophilales</taxon>
        <taxon>Geodermatophilaceae</taxon>
        <taxon>Klenkia</taxon>
    </lineage>
</organism>
<feature type="transmembrane region" description="Helical" evidence="1">
    <location>
        <begin position="25"/>
        <end position="46"/>
    </location>
</feature>
<sequence length="610" mass="59611">MQGPPTQGPVQDPRSPRRRISPQEVLVGLGSLLVVAAALALVAVAWTRFGLGFQAAVMGTATAAAAAGSGWTARRGLRATEEGLAVTATALLVIDVTAARALGLLGLDAVDGLLHGALATALVAVLTAGLARTTRTTLVWPAAALFAAQPVLPLLAGYSGGGALTVAALLALGAADLAVAGRLPRWTAEVARVLAGTTAALAVLRGTELAWSGDLPDGVAAAALLVGAAAGAVVVVAWRAGRGLGVPFPFVAGVLAAAPSLAVAGLVLRSGPVGGPALGLAGVVLVTALVLVRRDPLRRELAGGSGAVLLLVGLGELVVTDRPAALALVVLAGTGPAALAAVLVPAARPAATSAALALPGLAALAARAGDVLPAPATGLLLACLSALALGVATLRTGHPEEWAAALTAPVLALAAAGTGVSIGAWGQVGVQLGLVGAAGLAYGLAAGRTAVRWASLGDLVLAGWIALAGAAVTTPEAYSLPLALALLAAAGPRLLRGPSWAGWGPGLLVGFAPSVLAAVADDGLLRVVLVLTAGVTTVVAGALTHRQAPFLVGAGALAVLGTVELAPVVSRLDSWVPLGAAGLLLLVVGATYERRRQQAREAVAWVGQMS</sequence>
<feature type="transmembrane region" description="Helical" evidence="1">
    <location>
        <begin position="113"/>
        <end position="131"/>
    </location>
</feature>
<feature type="transmembrane region" description="Helical" evidence="1">
    <location>
        <begin position="301"/>
        <end position="319"/>
    </location>
</feature>
<feature type="transmembrane region" description="Helical" evidence="1">
    <location>
        <begin position="428"/>
        <end position="446"/>
    </location>
</feature>